<dbReference type="PANTHER" id="PTHR10039">
    <property type="entry name" value="AMELOGENIN"/>
    <property type="match status" value="1"/>
</dbReference>
<dbReference type="InterPro" id="IPR027417">
    <property type="entry name" value="P-loop_NTPase"/>
</dbReference>
<dbReference type="SUPFAM" id="SSF50978">
    <property type="entry name" value="WD40 repeat-like"/>
    <property type="match status" value="1"/>
</dbReference>
<protein>
    <recommendedName>
        <fullName evidence="5">NACHT domain-containing protein</fullName>
    </recommendedName>
</protein>
<feature type="region of interest" description="Disordered" evidence="4">
    <location>
        <begin position="62"/>
        <end position="82"/>
    </location>
</feature>
<dbReference type="Proteomes" id="UP000186955">
    <property type="component" value="Unassembled WGS sequence"/>
</dbReference>
<dbReference type="InterPro" id="IPR056884">
    <property type="entry name" value="NPHP3-like_N"/>
</dbReference>
<evidence type="ECO:0000256" key="4">
    <source>
        <dbReference type="SAM" id="MobiDB-lite"/>
    </source>
</evidence>
<dbReference type="InterPro" id="IPR036322">
    <property type="entry name" value="WD40_repeat_dom_sf"/>
</dbReference>
<sequence>MEPLSGEASLIEVIQTTEAISKILRRYINIGRIREGRYDVTRLQDEISALSQPLEPLQKVLHDRSPTQTGPSQGAAFNDPDNQQIECLPGTQVELLGKIDHWVKTPNEKCLFWLSGLAGTGKSTIARTVSSSFERQGVLGASFFFRSGEQERGNAKLLFPTLARQLGDTMPQLTPNIQHAIRNDPEISARGLEEQFQKLILEPLNELNLARSRSTILIVIDALDECSQDDDVRDILELLPRLQESCSVQFRFLLTSRPDLPMKLGLQGATDNHQHLIIHEIPHSVMEHEIRVYLNHKFLWLQQERDLPADWPGEKTINTLVERTAPSFLSTTMLVRFVSDDSGNAAERLEAILSDQTNYATNMEGTYTLILNQLLTNEDEEKPRQLIHEFQNTIGILILLATPLSVDSFAKLLQMETDKVQEQIKLFYPVLDVPARSDKPVQILHLSFRDFLLDKKQEEYPFWVDESLVHKKLAAQCLKVMQDPNEDHTVKLWDHRTGELRQTLKGHTDWVSSIDFSPDSQLLASASFDDSFKVWDTRTGKLCHTFWGGVDEIYSVTFVSDDQLSGSSENNTVKIWDLYTGEMRVVCS</sequence>
<dbReference type="SMART" id="SM00320">
    <property type="entry name" value="WD40"/>
    <property type="match status" value="2"/>
</dbReference>
<reference evidence="6 7" key="1">
    <citation type="submission" date="2016-10" db="EMBL/GenBank/DDBJ databases">
        <title>Genome sequence of the ascomycete fungus Penicillium subrubescens.</title>
        <authorList>
            <person name="De Vries R.P."/>
            <person name="Peng M."/>
            <person name="Dilokpimol A."/>
            <person name="Hilden K."/>
            <person name="Makela M.R."/>
            <person name="Grigoriev I."/>
            <person name="Riley R."/>
            <person name="Granchi Z."/>
        </authorList>
    </citation>
    <scope>NUCLEOTIDE SEQUENCE [LARGE SCALE GENOMIC DNA]</scope>
    <source>
        <strain evidence="6 7">CBS 132785</strain>
    </source>
</reference>
<dbReference type="PROSITE" id="PS00678">
    <property type="entry name" value="WD_REPEATS_1"/>
    <property type="match status" value="1"/>
</dbReference>
<accession>A0A1Q5TI09</accession>
<evidence type="ECO:0000313" key="6">
    <source>
        <dbReference type="EMBL" id="OKO99861.1"/>
    </source>
</evidence>
<dbReference type="InterPro" id="IPR007111">
    <property type="entry name" value="NACHT_NTPase"/>
</dbReference>
<feature type="repeat" description="WD" evidence="3">
    <location>
        <begin position="504"/>
        <end position="545"/>
    </location>
</feature>
<dbReference type="PROSITE" id="PS50837">
    <property type="entry name" value="NACHT"/>
    <property type="match status" value="1"/>
</dbReference>
<dbReference type="Pfam" id="PF24883">
    <property type="entry name" value="NPHP3_N"/>
    <property type="match status" value="1"/>
</dbReference>
<evidence type="ECO:0000256" key="1">
    <source>
        <dbReference type="ARBA" id="ARBA00022574"/>
    </source>
</evidence>
<proteinExistence type="predicted"/>
<comment type="caution">
    <text evidence="6">The sequence shown here is derived from an EMBL/GenBank/DDBJ whole genome shotgun (WGS) entry which is preliminary data.</text>
</comment>
<dbReference type="InterPro" id="IPR015943">
    <property type="entry name" value="WD40/YVTN_repeat-like_dom_sf"/>
</dbReference>
<dbReference type="AlphaFoldDB" id="A0A1Q5TI09"/>
<dbReference type="EMBL" id="MNBE01000653">
    <property type="protein sequence ID" value="OKO99861.1"/>
    <property type="molecule type" value="Genomic_DNA"/>
</dbReference>
<dbReference type="PROSITE" id="PS50082">
    <property type="entry name" value="WD_REPEATS_2"/>
    <property type="match status" value="2"/>
</dbReference>
<dbReference type="Gene3D" id="3.40.50.300">
    <property type="entry name" value="P-loop containing nucleotide triphosphate hydrolases"/>
    <property type="match status" value="1"/>
</dbReference>
<evidence type="ECO:0000256" key="3">
    <source>
        <dbReference type="PROSITE-ProRule" id="PRU00221"/>
    </source>
</evidence>
<dbReference type="PROSITE" id="PS50294">
    <property type="entry name" value="WD_REPEATS_REGION"/>
    <property type="match status" value="1"/>
</dbReference>
<gene>
    <name evidence="6" type="ORF">PENSUB_8078</name>
</gene>
<feature type="repeat" description="WD" evidence="3">
    <location>
        <begin position="546"/>
        <end position="586"/>
    </location>
</feature>
<dbReference type="Gene3D" id="2.130.10.10">
    <property type="entry name" value="YVTN repeat-like/Quinoprotein amine dehydrogenase"/>
    <property type="match status" value="1"/>
</dbReference>
<organism evidence="6 7">
    <name type="scientific">Penicillium subrubescens</name>
    <dbReference type="NCBI Taxonomy" id="1316194"/>
    <lineage>
        <taxon>Eukaryota</taxon>
        <taxon>Fungi</taxon>
        <taxon>Dikarya</taxon>
        <taxon>Ascomycota</taxon>
        <taxon>Pezizomycotina</taxon>
        <taxon>Eurotiomycetes</taxon>
        <taxon>Eurotiomycetidae</taxon>
        <taxon>Eurotiales</taxon>
        <taxon>Aspergillaceae</taxon>
        <taxon>Penicillium</taxon>
    </lineage>
</organism>
<keyword evidence="7" id="KW-1185">Reference proteome</keyword>
<keyword evidence="1 3" id="KW-0853">WD repeat</keyword>
<evidence type="ECO:0000313" key="7">
    <source>
        <dbReference type="Proteomes" id="UP000186955"/>
    </source>
</evidence>
<evidence type="ECO:0000256" key="2">
    <source>
        <dbReference type="ARBA" id="ARBA00022737"/>
    </source>
</evidence>
<dbReference type="SUPFAM" id="SSF52540">
    <property type="entry name" value="P-loop containing nucleoside triphosphate hydrolases"/>
    <property type="match status" value="1"/>
</dbReference>
<feature type="domain" description="NACHT" evidence="5">
    <location>
        <begin position="110"/>
        <end position="259"/>
    </location>
</feature>
<dbReference type="PANTHER" id="PTHR10039:SF14">
    <property type="entry name" value="NACHT DOMAIN-CONTAINING PROTEIN"/>
    <property type="match status" value="1"/>
</dbReference>
<name>A0A1Q5TI09_9EURO</name>
<dbReference type="STRING" id="1316194.A0A1Q5TI09"/>
<keyword evidence="2" id="KW-0677">Repeat</keyword>
<dbReference type="InterPro" id="IPR019775">
    <property type="entry name" value="WD40_repeat_CS"/>
</dbReference>
<dbReference type="InterPro" id="IPR001680">
    <property type="entry name" value="WD40_rpt"/>
</dbReference>
<dbReference type="Pfam" id="PF00400">
    <property type="entry name" value="WD40"/>
    <property type="match status" value="2"/>
</dbReference>
<evidence type="ECO:0000259" key="5">
    <source>
        <dbReference type="PROSITE" id="PS50837"/>
    </source>
</evidence>